<dbReference type="CDD" id="cd17260">
    <property type="entry name" value="RMtype1_S_EcoEI-TRD1-CR1_like"/>
    <property type="match status" value="1"/>
</dbReference>
<name>A0ABV7MRS8_9HYPH</name>
<keyword evidence="1" id="KW-0680">Restriction system</keyword>
<protein>
    <recommendedName>
        <fullName evidence="5">Type I restriction modification DNA specificity domain-containing protein</fullName>
    </recommendedName>
</protein>
<keyword evidence="2" id="KW-0238">DNA-binding</keyword>
<dbReference type="RefSeq" id="WP_378981272.1">
    <property type="nucleotide sequence ID" value="NZ_JBHRVD010000001.1"/>
</dbReference>
<evidence type="ECO:0000313" key="3">
    <source>
        <dbReference type="EMBL" id="MFC3324425.1"/>
    </source>
</evidence>
<dbReference type="EMBL" id="JBHRVD010000001">
    <property type="protein sequence ID" value="MFC3324425.1"/>
    <property type="molecule type" value="Genomic_DNA"/>
</dbReference>
<dbReference type="Proteomes" id="UP001595648">
    <property type="component" value="Unassembled WGS sequence"/>
</dbReference>
<dbReference type="InterPro" id="IPR044946">
    <property type="entry name" value="Restrct_endonuc_typeI_TRD_sf"/>
</dbReference>
<gene>
    <name evidence="3" type="ORF">ACFOJ9_22055</name>
</gene>
<dbReference type="Gene3D" id="3.90.220.20">
    <property type="entry name" value="DNA methylase specificity domains"/>
    <property type="match status" value="1"/>
</dbReference>
<proteinExistence type="predicted"/>
<evidence type="ECO:0000256" key="1">
    <source>
        <dbReference type="ARBA" id="ARBA00022747"/>
    </source>
</evidence>
<evidence type="ECO:0000313" key="4">
    <source>
        <dbReference type="Proteomes" id="UP001595648"/>
    </source>
</evidence>
<keyword evidence="4" id="KW-1185">Reference proteome</keyword>
<evidence type="ECO:0008006" key="5">
    <source>
        <dbReference type="Google" id="ProtNLM"/>
    </source>
</evidence>
<dbReference type="SUPFAM" id="SSF116734">
    <property type="entry name" value="DNA methylase specificity domain"/>
    <property type="match status" value="1"/>
</dbReference>
<evidence type="ECO:0000256" key="2">
    <source>
        <dbReference type="ARBA" id="ARBA00023125"/>
    </source>
</evidence>
<organism evidence="3 4">
    <name type="scientific">Mesorhizobium cantuariense</name>
    <dbReference type="NCBI Taxonomy" id="1300275"/>
    <lineage>
        <taxon>Bacteria</taxon>
        <taxon>Pseudomonadati</taxon>
        <taxon>Pseudomonadota</taxon>
        <taxon>Alphaproteobacteria</taxon>
        <taxon>Hyphomicrobiales</taxon>
        <taxon>Phyllobacteriaceae</taxon>
        <taxon>Mesorhizobium</taxon>
    </lineage>
</organism>
<comment type="caution">
    <text evidence="3">The sequence shown here is derived from an EMBL/GenBank/DDBJ whole genome shotgun (WGS) entry which is preliminary data.</text>
</comment>
<sequence length="122" mass="13334">MNELPKGWAQVTFEDVVEINPRKSVDLEPDDNVTFVPMAAVNEISGTIVNGVSRPLREVNKGFTQFAEDDVIFAKITPSMENGKSAVATDLENGIGFGSTEFHVFRSYGAVLPKCLTRKEVG</sequence>
<reference evidence="4" key="1">
    <citation type="journal article" date="2019" name="Int. J. Syst. Evol. Microbiol.">
        <title>The Global Catalogue of Microorganisms (GCM) 10K type strain sequencing project: providing services to taxonomists for standard genome sequencing and annotation.</title>
        <authorList>
            <consortium name="The Broad Institute Genomics Platform"/>
            <consortium name="The Broad Institute Genome Sequencing Center for Infectious Disease"/>
            <person name="Wu L."/>
            <person name="Ma J."/>
        </authorList>
    </citation>
    <scope>NUCLEOTIDE SEQUENCE [LARGE SCALE GENOMIC DNA]</scope>
    <source>
        <strain evidence="4">ICMP 19515</strain>
    </source>
</reference>
<accession>A0ABV7MRS8</accession>